<dbReference type="InterPro" id="IPR027417">
    <property type="entry name" value="P-loop_NTPase"/>
</dbReference>
<dbReference type="RefSeq" id="WP_213790393.1">
    <property type="nucleotide sequence ID" value="NZ_JAFBDT010000005.1"/>
</dbReference>
<dbReference type="PANTHER" id="PTHR30050">
    <property type="entry name" value="CHROMOSOMAL REPLICATION INITIATOR PROTEIN DNAA"/>
    <property type="match status" value="1"/>
</dbReference>
<reference evidence="2 3" key="1">
    <citation type="submission" date="2021-01" db="EMBL/GenBank/DDBJ databases">
        <title>Genomic Encyclopedia of Type Strains, Phase IV (KMG-IV): sequencing the most valuable type-strain genomes for metagenomic binning, comparative biology and taxonomic classification.</title>
        <authorList>
            <person name="Goeker M."/>
        </authorList>
    </citation>
    <scope>NUCLEOTIDE SEQUENCE [LARGE SCALE GENOMIC DNA]</scope>
    <source>
        <strain evidence="2 3">DSM 24436</strain>
    </source>
</reference>
<dbReference type="SMART" id="SM00382">
    <property type="entry name" value="AAA"/>
    <property type="match status" value="1"/>
</dbReference>
<dbReference type="CDD" id="cd00009">
    <property type="entry name" value="AAA"/>
    <property type="match status" value="1"/>
</dbReference>
<feature type="domain" description="AAA+ ATPase" evidence="1">
    <location>
        <begin position="125"/>
        <end position="249"/>
    </location>
</feature>
<dbReference type="EMBL" id="JAFBDT010000005">
    <property type="protein sequence ID" value="MBM7561410.1"/>
    <property type="molecule type" value="Genomic_DNA"/>
</dbReference>
<protein>
    <submittedName>
        <fullName evidence="2">DNA replication protein DnaC</fullName>
    </submittedName>
</protein>
<sequence>MMNTIKNIAKTAERAINEPTDYLNEVDNLMYCGKCHTPKQKRFDKPFLDEIDTVPIPCHCRALELEQEREEREQMEHFQKVKELRERGLKDKKMLEWNFKNDTTNSKQIDVAKRYVDNFDKAKAENTGLLLWGDVGTGKSFVAGCIANALIEKEIPVVMTNFAIILADMMNLKIDKNEYIKGLNRNSLLIIDDFGMERDTPFALEQIYNIIDSRYTASKPLIVTTNLNHAEMLKTDIQTDYRRIYDRVLEMCVPIYFEGESKRTQNAKQKLEKLKEILG</sequence>
<dbReference type="InterPro" id="IPR003593">
    <property type="entry name" value="AAA+_ATPase"/>
</dbReference>
<dbReference type="SUPFAM" id="SSF52540">
    <property type="entry name" value="P-loop containing nucleoside triphosphate hydrolases"/>
    <property type="match status" value="1"/>
</dbReference>
<evidence type="ECO:0000313" key="3">
    <source>
        <dbReference type="Proteomes" id="UP000767854"/>
    </source>
</evidence>
<dbReference type="Proteomes" id="UP000767854">
    <property type="component" value="Unassembled WGS sequence"/>
</dbReference>
<proteinExistence type="predicted"/>
<evidence type="ECO:0000313" key="2">
    <source>
        <dbReference type="EMBL" id="MBM7561410.1"/>
    </source>
</evidence>
<comment type="caution">
    <text evidence="2">The sequence shown here is derived from an EMBL/GenBank/DDBJ whole genome shotgun (WGS) entry which is preliminary data.</text>
</comment>
<keyword evidence="3" id="KW-1185">Reference proteome</keyword>
<gene>
    <name evidence="2" type="ORF">JOC49_000930</name>
</gene>
<dbReference type="Gene3D" id="3.40.50.300">
    <property type="entry name" value="P-loop containing nucleotide triphosphate hydrolases"/>
    <property type="match status" value="1"/>
</dbReference>
<name>A0ABS2MPV0_9FIRM</name>
<dbReference type="InterPro" id="IPR002611">
    <property type="entry name" value="IstB_ATP-bd"/>
</dbReference>
<dbReference type="Pfam" id="PF01695">
    <property type="entry name" value="IstB_IS21"/>
    <property type="match status" value="1"/>
</dbReference>
<evidence type="ECO:0000259" key="1">
    <source>
        <dbReference type="SMART" id="SM00382"/>
    </source>
</evidence>
<accession>A0ABS2MPV0</accession>
<organism evidence="2 3">
    <name type="scientific">Fusibacter tunisiensis</name>
    <dbReference type="NCBI Taxonomy" id="1008308"/>
    <lineage>
        <taxon>Bacteria</taxon>
        <taxon>Bacillati</taxon>
        <taxon>Bacillota</taxon>
        <taxon>Clostridia</taxon>
        <taxon>Eubacteriales</taxon>
        <taxon>Eubacteriales Family XII. Incertae Sedis</taxon>
        <taxon>Fusibacter</taxon>
    </lineage>
</organism>
<dbReference type="NCBIfam" id="NF005992">
    <property type="entry name" value="PRK08116.1"/>
    <property type="match status" value="1"/>
</dbReference>
<dbReference type="PANTHER" id="PTHR30050:SF4">
    <property type="entry name" value="ATP-BINDING PROTEIN RV3427C IN INSERTION SEQUENCE-RELATED"/>
    <property type="match status" value="1"/>
</dbReference>